<dbReference type="SUPFAM" id="SSF52200">
    <property type="entry name" value="Toll/Interleukin receptor TIR domain"/>
    <property type="match status" value="1"/>
</dbReference>
<dbReference type="AlphaFoldDB" id="A0A8B7XS12"/>
<dbReference type="Proteomes" id="UP000694845">
    <property type="component" value="Unplaced"/>
</dbReference>
<dbReference type="Gene3D" id="3.40.50.10140">
    <property type="entry name" value="Toll/interleukin-1 receptor homology (TIR) domain"/>
    <property type="match status" value="1"/>
</dbReference>
<dbReference type="OrthoDB" id="10533503at2759"/>
<feature type="region of interest" description="Disordered" evidence="1">
    <location>
        <begin position="300"/>
        <end position="320"/>
    </location>
</feature>
<dbReference type="RefSeq" id="XP_022083643.1">
    <property type="nucleotide sequence ID" value="XM_022227951.1"/>
</dbReference>
<sequence length="371" mass="41679">MAAERVHVALFYHSANKDKADALKTALEKVKLRVESYEDLKIGEFDLKGRSSLIEKSWCVVLIITEQFVRDAGKNDFDMYASLDHSIDNELHNVYPVKHCAKSLIPLAVRSITGIDGSDPVAYQAERILKGVTELKRVHEPDVLQQGYQLIEPARKILKFTASELTKYFRMDDKIKAIHGELKKKVEENNPDDGKRHECWIECITDEMIKNDGGRPKGQRFTKNVTLKSATTELLHGLDGPTGHLCLVSLLLNKTPLKKHTDCAKLAEYLDPDNIFDLLKKCKVFPKWNPQELEAIEQLKSNRSKEAHQPVESSTDSEKELVESIKKTSISSYETLVVLPFKAEISKIVGEAGATANQSNVGEDQHDDAAS</sequence>
<gene>
    <name evidence="3" type="primary">LOC110975443</name>
</gene>
<keyword evidence="2" id="KW-1185">Reference proteome</keyword>
<reference evidence="3" key="1">
    <citation type="submission" date="2025-08" db="UniProtKB">
        <authorList>
            <consortium name="RefSeq"/>
        </authorList>
    </citation>
    <scope>IDENTIFICATION</scope>
</reference>
<protein>
    <submittedName>
        <fullName evidence="3">Uncharacterized protein LOC110975443 isoform X2</fullName>
    </submittedName>
</protein>
<evidence type="ECO:0000313" key="3">
    <source>
        <dbReference type="RefSeq" id="XP_022083643.1"/>
    </source>
</evidence>
<name>A0A8B7XS12_ACAPL</name>
<dbReference type="GeneID" id="110975443"/>
<dbReference type="InterPro" id="IPR035897">
    <property type="entry name" value="Toll_tir_struct_dom_sf"/>
</dbReference>
<accession>A0A8B7XS12</accession>
<evidence type="ECO:0000256" key="1">
    <source>
        <dbReference type="SAM" id="MobiDB-lite"/>
    </source>
</evidence>
<proteinExistence type="predicted"/>
<organism evidence="2 3">
    <name type="scientific">Acanthaster planci</name>
    <name type="common">Crown-of-thorns starfish</name>
    <dbReference type="NCBI Taxonomy" id="133434"/>
    <lineage>
        <taxon>Eukaryota</taxon>
        <taxon>Metazoa</taxon>
        <taxon>Echinodermata</taxon>
        <taxon>Eleutherozoa</taxon>
        <taxon>Asterozoa</taxon>
        <taxon>Asteroidea</taxon>
        <taxon>Valvatacea</taxon>
        <taxon>Valvatida</taxon>
        <taxon>Acanthasteridae</taxon>
        <taxon>Acanthaster</taxon>
    </lineage>
</organism>
<evidence type="ECO:0000313" key="2">
    <source>
        <dbReference type="Proteomes" id="UP000694845"/>
    </source>
</evidence>